<feature type="region of interest" description="Disordered" evidence="1">
    <location>
        <begin position="1"/>
        <end position="32"/>
    </location>
</feature>
<evidence type="ECO:0000313" key="2">
    <source>
        <dbReference type="EMBL" id="KAJ3569943.1"/>
    </source>
</evidence>
<evidence type="ECO:0000313" key="3">
    <source>
        <dbReference type="Proteomes" id="UP001148614"/>
    </source>
</evidence>
<keyword evidence="3" id="KW-1185">Reference proteome</keyword>
<feature type="region of interest" description="Disordered" evidence="1">
    <location>
        <begin position="55"/>
        <end position="90"/>
    </location>
</feature>
<accession>A0A9W8ND64</accession>
<protein>
    <submittedName>
        <fullName evidence="2">Uncharacterized protein</fullName>
    </submittedName>
</protein>
<dbReference type="VEuPathDB" id="FungiDB:F4678DRAFT_460433"/>
<proteinExistence type="predicted"/>
<dbReference type="Proteomes" id="UP001148614">
    <property type="component" value="Unassembled WGS sequence"/>
</dbReference>
<gene>
    <name evidence="2" type="ORF">NPX13_g5906</name>
</gene>
<evidence type="ECO:0000256" key="1">
    <source>
        <dbReference type="SAM" id="MobiDB-lite"/>
    </source>
</evidence>
<comment type="caution">
    <text evidence="2">The sequence shown here is derived from an EMBL/GenBank/DDBJ whole genome shotgun (WGS) entry which is preliminary data.</text>
</comment>
<sequence length="229" mass="24661">MSNHVYSDLEVVPGKTPPLVPVNDPNIMPSSSYEADKHYVQGVQGVPDVPEAASNRLRTTNSTSSPPSSNSSSTSPTPTSSTLTDTNPTVSTTTVIFPSATLARDCPSSNQTTYSIAYGEDEPITFRKFCSAGFRHVLNFNHVVEEQTLSLNDCINACVSYDDKNKEAIAAGDSQICNAVCWRNNEQQGGPDHIPGSCFGYAALNSSTGVIVVEKEYCDSALWINQRDL</sequence>
<dbReference type="AlphaFoldDB" id="A0A9W8ND64"/>
<dbReference type="EMBL" id="JANPWZ010000983">
    <property type="protein sequence ID" value="KAJ3569943.1"/>
    <property type="molecule type" value="Genomic_DNA"/>
</dbReference>
<name>A0A9W8ND64_9PEZI</name>
<organism evidence="2 3">
    <name type="scientific">Xylaria arbuscula</name>
    <dbReference type="NCBI Taxonomy" id="114810"/>
    <lineage>
        <taxon>Eukaryota</taxon>
        <taxon>Fungi</taxon>
        <taxon>Dikarya</taxon>
        <taxon>Ascomycota</taxon>
        <taxon>Pezizomycotina</taxon>
        <taxon>Sordariomycetes</taxon>
        <taxon>Xylariomycetidae</taxon>
        <taxon>Xylariales</taxon>
        <taxon>Xylariaceae</taxon>
        <taxon>Xylaria</taxon>
    </lineage>
</organism>
<feature type="compositionally biased region" description="Low complexity" evidence="1">
    <location>
        <begin position="59"/>
        <end position="90"/>
    </location>
</feature>
<reference evidence="2" key="1">
    <citation type="submission" date="2022-07" db="EMBL/GenBank/DDBJ databases">
        <title>Genome Sequence of Xylaria arbuscula.</title>
        <authorList>
            <person name="Buettner E."/>
        </authorList>
    </citation>
    <scope>NUCLEOTIDE SEQUENCE</scope>
    <source>
        <strain evidence="2">VT107</strain>
    </source>
</reference>